<accession>A0A2S4JUU7</accession>
<reference evidence="3" key="1">
    <citation type="submission" date="2015-12" db="EMBL/GenBank/DDBJ databases">
        <authorList>
            <person name="Lodha T.D."/>
            <person name="Chintalapati S."/>
            <person name="Chintalapati V.R."/>
            <person name="Sravanthi T."/>
        </authorList>
    </citation>
    <scope>NUCLEOTIDE SEQUENCE [LARGE SCALE GENOMIC DNA]</scope>
    <source>
        <strain evidence="3">JC133</strain>
    </source>
</reference>
<evidence type="ECO:0000256" key="1">
    <source>
        <dbReference type="ARBA" id="ARBA00044755"/>
    </source>
</evidence>
<dbReference type="PANTHER" id="PTHR35024:SF4">
    <property type="entry name" value="POLYMER-FORMING CYTOSKELETAL PROTEIN"/>
    <property type="match status" value="1"/>
</dbReference>
<name>A0A2S4JUU7_9SPIO</name>
<dbReference type="Pfam" id="PF04519">
    <property type="entry name" value="Bactofilin"/>
    <property type="match status" value="1"/>
</dbReference>
<dbReference type="AlphaFoldDB" id="A0A2S4JUU7"/>
<dbReference type="OrthoDB" id="350528at2"/>
<proteinExistence type="inferred from homology"/>
<dbReference type="InterPro" id="IPR007607">
    <property type="entry name" value="BacA/B"/>
</dbReference>
<evidence type="ECO:0000313" key="3">
    <source>
        <dbReference type="Proteomes" id="UP000237350"/>
    </source>
</evidence>
<dbReference type="PANTHER" id="PTHR35024">
    <property type="entry name" value="HYPOTHETICAL CYTOSOLIC PROTEIN"/>
    <property type="match status" value="1"/>
</dbReference>
<comment type="similarity">
    <text evidence="1">Belongs to the bactofilin family.</text>
</comment>
<evidence type="ECO:0000313" key="2">
    <source>
        <dbReference type="EMBL" id="POR03297.1"/>
    </source>
</evidence>
<dbReference type="EMBL" id="LPWH01000054">
    <property type="protein sequence ID" value="POR03297.1"/>
    <property type="molecule type" value="Genomic_DNA"/>
</dbReference>
<dbReference type="RefSeq" id="WP_018527362.1">
    <property type="nucleotide sequence ID" value="NZ_LPWH01000054.1"/>
</dbReference>
<dbReference type="Proteomes" id="UP000237350">
    <property type="component" value="Unassembled WGS sequence"/>
</dbReference>
<comment type="caution">
    <text evidence="2">The sequence shown here is derived from an EMBL/GenBank/DDBJ whole genome shotgun (WGS) entry which is preliminary data.</text>
</comment>
<gene>
    <name evidence="2" type="ORF">AU468_05425</name>
</gene>
<organism evidence="2 3">
    <name type="scientific">Alkalispirochaeta sphaeroplastigenens</name>
    <dbReference type="NCBI Taxonomy" id="1187066"/>
    <lineage>
        <taxon>Bacteria</taxon>
        <taxon>Pseudomonadati</taxon>
        <taxon>Spirochaetota</taxon>
        <taxon>Spirochaetia</taxon>
        <taxon>Spirochaetales</taxon>
        <taxon>Spirochaetaceae</taxon>
        <taxon>Alkalispirochaeta</taxon>
    </lineage>
</organism>
<protein>
    <submittedName>
        <fullName evidence="2">Cell shape determination protein CcmA</fullName>
    </submittedName>
</protein>
<keyword evidence="3" id="KW-1185">Reference proteome</keyword>
<sequence length="148" mass="16228">MAHHIDPRSIQETVSRLGKGTRFTGTLRFRESVTLFGEYEGEIDARGFLYIAAEATVRANVRARNIIVGGTVHGNIEATAEIEMLPGCVVYGNVRAGKVRIAEGVVFEGRCEMVRNSDSLDVFSGSLEQLRKQAIPVIEPLSHNNTRG</sequence>